<protein>
    <submittedName>
        <fullName evidence="4">POB3_N domain-containing protein</fullName>
    </submittedName>
</protein>
<gene>
    <name evidence="2" type="ORF">OFLC_LOCUS11933</name>
</gene>
<dbReference type="PANTHER" id="PTHR45849:SF1">
    <property type="entry name" value="FACT COMPLEX SUBUNIT SSRP1"/>
    <property type="match status" value="1"/>
</dbReference>
<dbReference type="AlphaFoldDB" id="A0A183HWS8"/>
<organism evidence="4">
    <name type="scientific">Onchocerca flexuosa</name>
    <dbReference type="NCBI Taxonomy" id="387005"/>
    <lineage>
        <taxon>Eukaryota</taxon>
        <taxon>Metazoa</taxon>
        <taxon>Ecdysozoa</taxon>
        <taxon>Nematoda</taxon>
        <taxon>Chromadorea</taxon>
        <taxon>Rhabditida</taxon>
        <taxon>Spirurina</taxon>
        <taxon>Spiruromorpha</taxon>
        <taxon>Filarioidea</taxon>
        <taxon>Onchocercidae</taxon>
        <taxon>Onchocerca</taxon>
    </lineage>
</organism>
<dbReference type="Gene3D" id="2.30.29.30">
    <property type="entry name" value="Pleckstrin-homology domain (PH domain)/Phosphotyrosine-binding domain (PTB)"/>
    <property type="match status" value="1"/>
</dbReference>
<dbReference type="Proteomes" id="UP000267606">
    <property type="component" value="Unassembled WGS sequence"/>
</dbReference>
<evidence type="ECO:0000313" key="4">
    <source>
        <dbReference type="WBParaSite" id="OFLC_0001194001-mRNA-1"/>
    </source>
</evidence>
<dbReference type="WBParaSite" id="OFLC_0001194001-mRNA-1">
    <property type="protein sequence ID" value="OFLC_0001194001-mRNA-1"/>
    <property type="gene ID" value="OFLC_0001194001"/>
</dbReference>
<feature type="domain" description="FACT complex subunit SSRP1/POB3 N-terminal PH" evidence="1">
    <location>
        <begin position="3"/>
        <end position="66"/>
    </location>
</feature>
<evidence type="ECO:0000259" key="1">
    <source>
        <dbReference type="Pfam" id="PF17292"/>
    </source>
</evidence>
<accession>A0A183HWS8</accession>
<dbReference type="PANTHER" id="PTHR45849">
    <property type="entry name" value="FACT COMPLEX SUBUNIT SSRP1"/>
    <property type="match status" value="1"/>
</dbReference>
<dbReference type="GO" id="GO:0035101">
    <property type="term" value="C:FACT complex"/>
    <property type="evidence" value="ECO:0007669"/>
    <property type="project" value="TreeGrafter"/>
</dbReference>
<evidence type="ECO:0000313" key="2">
    <source>
        <dbReference type="EMBL" id="VDO80529.1"/>
    </source>
</evidence>
<dbReference type="GO" id="GO:0042393">
    <property type="term" value="F:histone binding"/>
    <property type="evidence" value="ECO:0007669"/>
    <property type="project" value="TreeGrafter"/>
</dbReference>
<dbReference type="InterPro" id="IPR035417">
    <property type="entry name" value="SSRP1/POB3_N"/>
</dbReference>
<dbReference type="GO" id="GO:0031491">
    <property type="term" value="F:nucleosome binding"/>
    <property type="evidence" value="ECO:0007669"/>
    <property type="project" value="TreeGrafter"/>
</dbReference>
<dbReference type="InterPro" id="IPR050454">
    <property type="entry name" value="RTT106/SSRP1_HistChap/FACT"/>
</dbReference>
<sequence>MKNNRLQTINSSEIEKIDWMRIGNKPGIRICLSSGIRHRFGGFAEKVQQDFEEVKKFALDRWNIDVDPVEQCIKGWNYGKAEVKGKFYLAIIIRFFSCFNYFVEFCPFF</sequence>
<keyword evidence="3" id="KW-1185">Reference proteome</keyword>
<reference evidence="4" key="1">
    <citation type="submission" date="2016-06" db="UniProtKB">
        <authorList>
            <consortium name="WormBaseParasite"/>
        </authorList>
    </citation>
    <scope>IDENTIFICATION</scope>
</reference>
<evidence type="ECO:0000313" key="3">
    <source>
        <dbReference type="Proteomes" id="UP000267606"/>
    </source>
</evidence>
<dbReference type="STRING" id="387005.A0A183HWS8"/>
<dbReference type="Pfam" id="PF17292">
    <property type="entry name" value="POB3_N"/>
    <property type="match status" value="1"/>
</dbReference>
<dbReference type="InterPro" id="IPR011993">
    <property type="entry name" value="PH-like_dom_sf"/>
</dbReference>
<dbReference type="EMBL" id="UZAJ01017882">
    <property type="protein sequence ID" value="VDO80529.1"/>
    <property type="molecule type" value="Genomic_DNA"/>
</dbReference>
<proteinExistence type="predicted"/>
<name>A0A183HWS8_9BILA</name>
<dbReference type="GO" id="GO:1902275">
    <property type="term" value="P:regulation of chromatin organization"/>
    <property type="evidence" value="ECO:0007669"/>
    <property type="project" value="TreeGrafter"/>
</dbReference>
<reference evidence="2 3" key="2">
    <citation type="submission" date="2018-11" db="EMBL/GenBank/DDBJ databases">
        <authorList>
            <consortium name="Pathogen Informatics"/>
        </authorList>
    </citation>
    <scope>NUCLEOTIDE SEQUENCE [LARGE SCALE GENOMIC DNA]</scope>
</reference>